<evidence type="ECO:0000256" key="12">
    <source>
        <dbReference type="PIRSR" id="PIRSR016308-1"/>
    </source>
</evidence>
<feature type="compositionally biased region" description="Acidic residues" evidence="15">
    <location>
        <begin position="594"/>
        <end position="605"/>
    </location>
</feature>
<feature type="region of interest" description="Disordered" evidence="15">
    <location>
        <begin position="584"/>
        <end position="611"/>
    </location>
</feature>
<dbReference type="InterPro" id="IPR018200">
    <property type="entry name" value="USP_CS"/>
</dbReference>
<evidence type="ECO:0000256" key="15">
    <source>
        <dbReference type="SAM" id="MobiDB-lite"/>
    </source>
</evidence>
<dbReference type="InterPro" id="IPR001394">
    <property type="entry name" value="Peptidase_C19_UCH"/>
</dbReference>
<dbReference type="CDD" id="cd14386">
    <property type="entry name" value="UBA2_UBP5"/>
    <property type="match status" value="1"/>
</dbReference>
<dbReference type="Gene3D" id="3.30.40.10">
    <property type="entry name" value="Zinc/RING finger domain, C3HC4 (zinc finger)"/>
    <property type="match status" value="2"/>
</dbReference>
<keyword evidence="7 11" id="KW-0833">Ubl conjugation pathway</keyword>
<dbReference type="Pfam" id="PF00443">
    <property type="entry name" value="UCH"/>
    <property type="match status" value="1"/>
</dbReference>
<feature type="domain" description="UBP-type" evidence="18">
    <location>
        <begin position="15"/>
        <end position="128"/>
    </location>
</feature>
<dbReference type="PANTHER" id="PTHR24006">
    <property type="entry name" value="UBIQUITIN CARBOXYL-TERMINAL HYDROLASE"/>
    <property type="match status" value="1"/>
</dbReference>
<dbReference type="OrthoDB" id="361536at2759"/>
<feature type="domain" description="UBA" evidence="16">
    <location>
        <begin position="610"/>
        <end position="651"/>
    </location>
</feature>
<evidence type="ECO:0000256" key="2">
    <source>
        <dbReference type="ARBA" id="ARBA00009085"/>
    </source>
</evidence>
<dbReference type="SUPFAM" id="SSF54001">
    <property type="entry name" value="Cysteine proteinases"/>
    <property type="match status" value="1"/>
</dbReference>
<feature type="domain" description="UBA" evidence="16">
    <location>
        <begin position="670"/>
        <end position="710"/>
    </location>
</feature>
<evidence type="ECO:0000256" key="8">
    <source>
        <dbReference type="ARBA" id="ARBA00022801"/>
    </source>
</evidence>
<dbReference type="GO" id="GO:0016579">
    <property type="term" value="P:protein deubiquitination"/>
    <property type="evidence" value="ECO:0007669"/>
    <property type="project" value="InterPro"/>
</dbReference>
<dbReference type="SMART" id="SM00290">
    <property type="entry name" value="ZnF_UBP"/>
    <property type="match status" value="2"/>
</dbReference>
<dbReference type="GO" id="GO:0005829">
    <property type="term" value="C:cytosol"/>
    <property type="evidence" value="ECO:0007669"/>
    <property type="project" value="TreeGrafter"/>
</dbReference>
<evidence type="ECO:0000256" key="9">
    <source>
        <dbReference type="ARBA" id="ARBA00022807"/>
    </source>
</evidence>
<dbReference type="GO" id="GO:0005634">
    <property type="term" value="C:nucleus"/>
    <property type="evidence" value="ECO:0007669"/>
    <property type="project" value="TreeGrafter"/>
</dbReference>
<dbReference type="CDD" id="cd14385">
    <property type="entry name" value="UBA1_spUBP14_like"/>
    <property type="match status" value="1"/>
</dbReference>
<evidence type="ECO:0000256" key="4">
    <source>
        <dbReference type="ARBA" id="ARBA00022723"/>
    </source>
</evidence>
<dbReference type="Pfam" id="PF17807">
    <property type="entry name" value="zf-UBP_var"/>
    <property type="match status" value="1"/>
</dbReference>
<evidence type="ECO:0000256" key="13">
    <source>
        <dbReference type="PIRSR" id="PIRSR016308-3"/>
    </source>
</evidence>
<keyword evidence="6 14" id="KW-0863">Zinc-finger</keyword>
<sequence length="796" mass="88810">MAEGVHLFSTRSPAMACTHIQSANFSAPSAYAQVHKEECTQCFDSQVFNTPRRDGSEGIDVCLTCFNGGCLDPQRMHARNHFQLNGHPLVVNIRRIALDKNIRSRDDTPPPQKISKLAIVPENEETKYEYATKVRCYACDGLETTKDSTPELNAAVEAVLASLSSAKQSEVKAWEEEITACEHTLCLVQDPPKKLEQQVLAHCANCDLKENLWLCLTCGNLGCGRRQYDGSGGNNHGLEHFEQTGHGVSCKLGTITPEGTADIYCYICNDAKLDNDLATHLANWGIIVSQQMKTERSMTELQLEQNLKFDFSMTTEDGKQLEPKFGSGYTGLKNLGNSCYMASVIQSVFDFEAFRTRYLTQLQDHAQICSNEPANCWYCQLHKIADGLYSGRYSQPQESKNKSEAPSQDGIAPSMFKALVGKGHEEFSTMRQQDAYEFFQYLCKSITQKEHAVKEQDPTSVFDFMLEERLQCGACKKVRYQISKTNSISMNVPARNVSGTDLSDEKATFEPVDIYECLDLFVQEETVEGYNCPNCKDKTTAHKSVKFHTFPEILAIHARRFAFIDWVPRKLNVPITFPDSPLQLQRYQGSGQQPDEELLPEEEAPSSEPSFDQASLDQLLAMGFPENRCKRALINTGHNGAEVAMNWIFEHMDDPDVDAPLETTATSACSVSEEQISILCAMGFSAAQAKKALRETNNDTERAVDWLFNHPDDTGEDTITAPSSAASSSAGDATPPFDYIVKSFVSHKGTSVHCGHYVAHVYKDNQWILFNDNKVAVAPSPPIGEAYLYFLQRHRS</sequence>
<feature type="domain" description="UBP-type" evidence="18">
    <location>
        <begin position="179"/>
        <end position="288"/>
    </location>
</feature>
<keyword evidence="4 11" id="KW-0479">Metal-binding</keyword>
<dbReference type="InterPro" id="IPR013083">
    <property type="entry name" value="Znf_RING/FYVE/PHD"/>
</dbReference>
<dbReference type="Gene3D" id="1.10.8.10">
    <property type="entry name" value="DNA helicase RuvA subunit, C-terminal domain"/>
    <property type="match status" value="2"/>
</dbReference>
<comment type="catalytic activity">
    <reaction evidence="1 11">
        <text>Thiol-dependent hydrolysis of ester, thioester, amide, peptide and isopeptide bonds formed by the C-terminal Gly of ubiquitin (a 76-residue protein attached to proteins as an intracellular targeting signal).</text>
        <dbReference type="EC" id="3.4.19.12"/>
    </reaction>
</comment>
<feature type="binding site" evidence="13">
    <location>
        <position position="203"/>
    </location>
    <ligand>
        <name>Zn(2+)</name>
        <dbReference type="ChEBI" id="CHEBI:29105"/>
    </ligand>
</feature>
<dbReference type="Proteomes" id="UP000605846">
    <property type="component" value="Unassembled WGS sequence"/>
</dbReference>
<evidence type="ECO:0000256" key="11">
    <source>
        <dbReference type="PIRNR" id="PIRNR016308"/>
    </source>
</evidence>
<evidence type="ECO:0000259" key="17">
    <source>
        <dbReference type="PROSITE" id="PS50235"/>
    </source>
</evidence>
<evidence type="ECO:0000256" key="3">
    <source>
        <dbReference type="ARBA" id="ARBA00022670"/>
    </source>
</evidence>
<dbReference type="AlphaFoldDB" id="A0A8H7BPC3"/>
<keyword evidence="3 11" id="KW-0645">Protease</keyword>
<keyword evidence="8 11" id="KW-0378">Hydrolase</keyword>
<comment type="similarity">
    <text evidence="2 11">Belongs to the peptidase C19 family.</text>
</comment>
<dbReference type="PROSITE" id="PS50030">
    <property type="entry name" value="UBA"/>
    <property type="match status" value="2"/>
</dbReference>
<protein>
    <recommendedName>
        <fullName evidence="11">Ubiquitin carboxyl-terminal hydrolase</fullName>
        <ecNumber evidence="11">3.4.19.12</ecNumber>
    </recommendedName>
</protein>
<dbReference type="InterPro" id="IPR001607">
    <property type="entry name" value="Znf_UBP"/>
</dbReference>
<dbReference type="FunFam" id="3.30.40.10:FF:000396">
    <property type="entry name" value="Ubiquitin carboxyl-terminal hydrolase"/>
    <property type="match status" value="1"/>
</dbReference>
<accession>A0A8H7BPC3</accession>
<feature type="binding site" evidence="13">
    <location>
        <position position="206"/>
    </location>
    <ligand>
        <name>Zn(2+)</name>
        <dbReference type="ChEBI" id="CHEBI:29105"/>
    </ligand>
</feature>
<evidence type="ECO:0000256" key="6">
    <source>
        <dbReference type="ARBA" id="ARBA00022771"/>
    </source>
</evidence>
<keyword evidence="5" id="KW-0677">Repeat</keyword>
<evidence type="ECO:0000256" key="14">
    <source>
        <dbReference type="PROSITE-ProRule" id="PRU00502"/>
    </source>
</evidence>
<dbReference type="Gene3D" id="3.90.70.10">
    <property type="entry name" value="Cysteine proteinases"/>
    <property type="match status" value="1"/>
</dbReference>
<dbReference type="CDD" id="cd02658">
    <property type="entry name" value="Peptidase_C19B"/>
    <property type="match status" value="1"/>
</dbReference>
<dbReference type="InterPro" id="IPR009060">
    <property type="entry name" value="UBA-like_sf"/>
</dbReference>
<dbReference type="PANTHER" id="PTHR24006:SF664">
    <property type="entry name" value="UBIQUITIN CARBOXYL-TERMINAL HYDROLASE"/>
    <property type="match status" value="1"/>
</dbReference>
<dbReference type="InterPro" id="IPR028889">
    <property type="entry name" value="USP"/>
</dbReference>
<dbReference type="InterPro" id="IPR041432">
    <property type="entry name" value="UBP13_Znf-UBP_var"/>
</dbReference>
<feature type="active site" description="Nucleophile" evidence="12">
    <location>
        <position position="339"/>
    </location>
</feature>
<dbReference type="EC" id="3.4.19.12" evidence="11"/>
<feature type="active site" description="Proton acceptor" evidence="12">
    <location>
        <position position="756"/>
    </location>
</feature>
<dbReference type="EMBL" id="JABAYA010000132">
    <property type="protein sequence ID" value="KAF7724024.1"/>
    <property type="molecule type" value="Genomic_DNA"/>
</dbReference>
<proteinExistence type="inferred from homology"/>
<dbReference type="PROSITE" id="PS50271">
    <property type="entry name" value="ZF_UBP"/>
    <property type="match status" value="2"/>
</dbReference>
<evidence type="ECO:0000256" key="1">
    <source>
        <dbReference type="ARBA" id="ARBA00000707"/>
    </source>
</evidence>
<dbReference type="InterPro" id="IPR050164">
    <property type="entry name" value="Peptidase_C19"/>
</dbReference>
<dbReference type="GO" id="GO:0004843">
    <property type="term" value="F:cysteine-type deubiquitinase activity"/>
    <property type="evidence" value="ECO:0007669"/>
    <property type="project" value="UniProtKB-UniRule"/>
</dbReference>
<comment type="caution">
    <text evidence="19">The sequence shown here is derived from an EMBL/GenBank/DDBJ whole genome shotgun (WGS) entry which is preliminary data.</text>
</comment>
<dbReference type="InterPro" id="IPR038765">
    <property type="entry name" value="Papain-like_cys_pep_sf"/>
</dbReference>
<evidence type="ECO:0000256" key="7">
    <source>
        <dbReference type="ARBA" id="ARBA00022786"/>
    </source>
</evidence>
<dbReference type="PROSITE" id="PS00972">
    <property type="entry name" value="USP_1"/>
    <property type="match status" value="1"/>
</dbReference>
<dbReference type="GO" id="GO:0006508">
    <property type="term" value="P:proteolysis"/>
    <property type="evidence" value="ECO:0007669"/>
    <property type="project" value="UniProtKB-KW"/>
</dbReference>
<keyword evidence="20" id="KW-1185">Reference proteome</keyword>
<dbReference type="InterPro" id="IPR015940">
    <property type="entry name" value="UBA"/>
</dbReference>
<dbReference type="Pfam" id="PF02148">
    <property type="entry name" value="zf-UBP"/>
    <property type="match status" value="1"/>
</dbReference>
<gene>
    <name evidence="19" type="ORF">EC973_001431</name>
</gene>
<dbReference type="SUPFAM" id="SSF57850">
    <property type="entry name" value="RING/U-box"/>
    <property type="match status" value="2"/>
</dbReference>
<dbReference type="FunFam" id="3.30.40.10:FF:000587">
    <property type="entry name" value="Ubiquitin carboxyl-terminal hydrolase"/>
    <property type="match status" value="1"/>
</dbReference>
<feature type="binding site" evidence="13">
    <location>
        <position position="223"/>
    </location>
    <ligand>
        <name>Zn(2+)</name>
        <dbReference type="ChEBI" id="CHEBI:29105"/>
    </ligand>
</feature>
<evidence type="ECO:0000259" key="18">
    <source>
        <dbReference type="PROSITE" id="PS50271"/>
    </source>
</evidence>
<evidence type="ECO:0000256" key="5">
    <source>
        <dbReference type="ARBA" id="ARBA00022737"/>
    </source>
</evidence>
<dbReference type="GO" id="GO:0008270">
    <property type="term" value="F:zinc ion binding"/>
    <property type="evidence" value="ECO:0007669"/>
    <property type="project" value="UniProtKB-UniRule"/>
</dbReference>
<dbReference type="PIRSF" id="PIRSF016308">
    <property type="entry name" value="UBP"/>
    <property type="match status" value="1"/>
</dbReference>
<dbReference type="PROSITE" id="PS50235">
    <property type="entry name" value="USP_3"/>
    <property type="match status" value="1"/>
</dbReference>
<reference evidence="19" key="1">
    <citation type="submission" date="2020-01" db="EMBL/GenBank/DDBJ databases">
        <title>Genome Sequencing of Three Apophysomyces-Like Fungal Strains Confirms a Novel Fungal Genus in the Mucoromycota with divergent Burkholderia-like Endosymbiotic Bacteria.</title>
        <authorList>
            <person name="Stajich J.E."/>
            <person name="Macias A.M."/>
            <person name="Carter-House D."/>
            <person name="Lovett B."/>
            <person name="Kasson L.R."/>
            <person name="Berry K."/>
            <person name="Grigoriev I."/>
            <person name="Chang Y."/>
            <person name="Spatafora J."/>
            <person name="Kasson M.T."/>
        </authorList>
    </citation>
    <scope>NUCLEOTIDE SEQUENCE</scope>
    <source>
        <strain evidence="19">NRRL A-21654</strain>
    </source>
</reference>
<keyword evidence="10 11" id="KW-0862">Zinc</keyword>
<keyword evidence="9 11" id="KW-0788">Thiol protease</keyword>
<dbReference type="FunFam" id="1.10.8.10:FF:000086">
    <property type="entry name" value="Ubiquitin carboxyl-terminal hydrolase"/>
    <property type="match status" value="1"/>
</dbReference>
<organism evidence="19 20">
    <name type="scientific">Apophysomyces ossiformis</name>
    <dbReference type="NCBI Taxonomy" id="679940"/>
    <lineage>
        <taxon>Eukaryota</taxon>
        <taxon>Fungi</taxon>
        <taxon>Fungi incertae sedis</taxon>
        <taxon>Mucoromycota</taxon>
        <taxon>Mucoromycotina</taxon>
        <taxon>Mucoromycetes</taxon>
        <taxon>Mucorales</taxon>
        <taxon>Mucorineae</taxon>
        <taxon>Mucoraceae</taxon>
        <taxon>Apophysomyces</taxon>
    </lineage>
</organism>
<evidence type="ECO:0000256" key="10">
    <source>
        <dbReference type="ARBA" id="ARBA00022833"/>
    </source>
</evidence>
<evidence type="ECO:0000313" key="19">
    <source>
        <dbReference type="EMBL" id="KAF7724024.1"/>
    </source>
</evidence>
<feature type="binding site" evidence="13">
    <location>
        <position position="236"/>
    </location>
    <ligand>
        <name>Zn(2+)</name>
        <dbReference type="ChEBI" id="CHEBI:29105"/>
    </ligand>
</feature>
<evidence type="ECO:0000313" key="20">
    <source>
        <dbReference type="Proteomes" id="UP000605846"/>
    </source>
</evidence>
<dbReference type="InterPro" id="IPR016652">
    <property type="entry name" value="Ubiquitinyl_hydrolase"/>
</dbReference>
<dbReference type="SUPFAM" id="SSF46934">
    <property type="entry name" value="UBA-like"/>
    <property type="match status" value="1"/>
</dbReference>
<feature type="compositionally biased region" description="Polar residues" evidence="15">
    <location>
        <begin position="584"/>
        <end position="593"/>
    </location>
</feature>
<evidence type="ECO:0000259" key="16">
    <source>
        <dbReference type="PROSITE" id="PS50030"/>
    </source>
</evidence>
<feature type="domain" description="USP" evidence="17">
    <location>
        <begin position="330"/>
        <end position="794"/>
    </location>
</feature>
<name>A0A8H7BPC3_9FUNG</name>
<dbReference type="Pfam" id="PF00627">
    <property type="entry name" value="UBA"/>
    <property type="match status" value="2"/>
</dbReference>
<dbReference type="SMART" id="SM00165">
    <property type="entry name" value="UBA"/>
    <property type="match status" value="2"/>
</dbReference>